<sequence>MEEPPRIAFLGPTASFSHQAAIESFGTSAKLLPCVSFADVFAAVQQENVDYAVIPFENSTNGSVVQTLDLLADRDHLYKDTRVCGEYYLTVHHCLLVRKDTSSPERPSRKSITKLYTHPQVWGQCELFLSENLKGVERQDVSSTSKAAEIISTETTEGSAAIASRFAAEHHGVDVLEADIEDKLDNTTRFLILRNVQSGRTSQPFVGNSGAISTTGNKTLILFMVNHDSPGALADALLVFKTHGMNLTSINTRPSRKRPWHYIFFVECGCTPAADDRQVMEGLLGRLREIVEDCRELGTWKDQLHIPS</sequence>
<keyword evidence="5" id="KW-0584">Phenylalanine biosynthesis</keyword>
<accession>A0A507R1R6</accession>
<dbReference type="PROSITE" id="PS51171">
    <property type="entry name" value="PREPHENATE_DEHYDR_3"/>
    <property type="match status" value="1"/>
</dbReference>
<evidence type="ECO:0000256" key="3">
    <source>
        <dbReference type="ARBA" id="ARBA00022605"/>
    </source>
</evidence>
<reference evidence="10 11" key="1">
    <citation type="submission" date="2019-06" db="EMBL/GenBank/DDBJ databases">
        <title>Wine fermentation using esterase from Monascus purpureus.</title>
        <authorList>
            <person name="Geng C."/>
            <person name="Zhang Y."/>
        </authorList>
    </citation>
    <scope>NUCLEOTIDE SEQUENCE [LARGE SCALE GENOMIC DNA]</scope>
    <source>
        <strain evidence="10">HQ1</strain>
    </source>
</reference>
<evidence type="ECO:0000259" key="9">
    <source>
        <dbReference type="PROSITE" id="PS51671"/>
    </source>
</evidence>
<evidence type="ECO:0000256" key="5">
    <source>
        <dbReference type="ARBA" id="ARBA00023222"/>
    </source>
</evidence>
<dbReference type="PROSITE" id="PS51671">
    <property type="entry name" value="ACT"/>
    <property type="match status" value="1"/>
</dbReference>
<dbReference type="Pfam" id="PF01842">
    <property type="entry name" value="ACT"/>
    <property type="match status" value="1"/>
</dbReference>
<evidence type="ECO:0000256" key="1">
    <source>
        <dbReference type="ARBA" id="ARBA00004741"/>
    </source>
</evidence>
<dbReference type="UniPathway" id="UPA00121">
    <property type="reaction ID" value="UER00345"/>
</dbReference>
<evidence type="ECO:0000313" key="10">
    <source>
        <dbReference type="EMBL" id="TQB74184.1"/>
    </source>
</evidence>
<proteinExistence type="predicted"/>
<dbReference type="CDD" id="cd13532">
    <property type="entry name" value="PBP2_PDT_like"/>
    <property type="match status" value="1"/>
</dbReference>
<dbReference type="EMBL" id="VIFY01000034">
    <property type="protein sequence ID" value="TQB74184.1"/>
    <property type="molecule type" value="Genomic_DNA"/>
</dbReference>
<dbReference type="GO" id="GO:0009094">
    <property type="term" value="P:L-phenylalanine biosynthetic process"/>
    <property type="evidence" value="ECO:0007669"/>
    <property type="project" value="UniProtKB-UniPathway"/>
</dbReference>
<dbReference type="SUPFAM" id="SSF53850">
    <property type="entry name" value="Periplasmic binding protein-like II"/>
    <property type="match status" value="1"/>
</dbReference>
<organism evidence="10 11">
    <name type="scientific">Monascus purpureus</name>
    <name type="common">Red mold</name>
    <name type="synonym">Monascus anka</name>
    <dbReference type="NCBI Taxonomy" id="5098"/>
    <lineage>
        <taxon>Eukaryota</taxon>
        <taxon>Fungi</taxon>
        <taxon>Dikarya</taxon>
        <taxon>Ascomycota</taxon>
        <taxon>Pezizomycotina</taxon>
        <taxon>Eurotiomycetes</taxon>
        <taxon>Eurotiomycetidae</taxon>
        <taxon>Eurotiales</taxon>
        <taxon>Aspergillaceae</taxon>
        <taxon>Monascus</taxon>
    </lineage>
</organism>
<dbReference type="CDD" id="cd04905">
    <property type="entry name" value="ACT_CM-PDT"/>
    <property type="match status" value="1"/>
</dbReference>
<comment type="caution">
    <text evidence="10">The sequence shown here is derived from an EMBL/GenBank/DDBJ whole genome shotgun (WGS) entry which is preliminary data.</text>
</comment>
<protein>
    <recommendedName>
        <fullName evidence="2">prephenate dehydratase</fullName>
        <ecNumber evidence="2">4.2.1.51</ecNumber>
    </recommendedName>
</protein>
<dbReference type="InterPro" id="IPR008242">
    <property type="entry name" value="Chor_mutase/pphenate_deHydtase"/>
</dbReference>
<dbReference type="GO" id="GO:0005737">
    <property type="term" value="C:cytoplasm"/>
    <property type="evidence" value="ECO:0007669"/>
    <property type="project" value="TreeGrafter"/>
</dbReference>
<name>A0A507R1R6_MONPU</name>
<evidence type="ECO:0000256" key="2">
    <source>
        <dbReference type="ARBA" id="ARBA00013147"/>
    </source>
</evidence>
<dbReference type="GO" id="GO:0004664">
    <property type="term" value="F:prephenate dehydratase activity"/>
    <property type="evidence" value="ECO:0007669"/>
    <property type="project" value="UniProtKB-EC"/>
</dbReference>
<dbReference type="PANTHER" id="PTHR21022:SF19">
    <property type="entry name" value="PREPHENATE DEHYDRATASE-RELATED"/>
    <property type="match status" value="1"/>
</dbReference>
<keyword evidence="3" id="KW-0028">Amino-acid biosynthesis</keyword>
<dbReference type="Gene3D" id="3.30.70.260">
    <property type="match status" value="1"/>
</dbReference>
<dbReference type="PIRSF" id="PIRSF001500">
    <property type="entry name" value="Chor_mut_pdt_Ppr"/>
    <property type="match status" value="1"/>
</dbReference>
<keyword evidence="11" id="KW-1185">Reference proteome</keyword>
<dbReference type="Gene3D" id="3.40.190.10">
    <property type="entry name" value="Periplasmic binding protein-like II"/>
    <property type="match status" value="2"/>
</dbReference>
<comment type="catalytic activity">
    <reaction evidence="7">
        <text>prephenate + H(+) = 3-phenylpyruvate + CO2 + H2O</text>
        <dbReference type="Rhea" id="RHEA:21648"/>
        <dbReference type="ChEBI" id="CHEBI:15377"/>
        <dbReference type="ChEBI" id="CHEBI:15378"/>
        <dbReference type="ChEBI" id="CHEBI:16526"/>
        <dbReference type="ChEBI" id="CHEBI:18005"/>
        <dbReference type="ChEBI" id="CHEBI:29934"/>
        <dbReference type="EC" id="4.2.1.51"/>
    </reaction>
</comment>
<dbReference type="FunFam" id="3.40.190.10:FF:000034">
    <property type="entry name" value="Chorismate mutase/prephenate dehydratase"/>
    <property type="match status" value="1"/>
</dbReference>
<dbReference type="Pfam" id="PF00800">
    <property type="entry name" value="PDT"/>
    <property type="match status" value="1"/>
</dbReference>
<feature type="domain" description="Prephenate dehydratase" evidence="8">
    <location>
        <begin position="6"/>
        <end position="195"/>
    </location>
</feature>
<dbReference type="InterPro" id="IPR001086">
    <property type="entry name" value="Preph_deHydtase"/>
</dbReference>
<evidence type="ECO:0000259" key="8">
    <source>
        <dbReference type="PROSITE" id="PS51171"/>
    </source>
</evidence>
<dbReference type="InterPro" id="IPR045865">
    <property type="entry name" value="ACT-like_dom_sf"/>
</dbReference>
<evidence type="ECO:0000256" key="4">
    <source>
        <dbReference type="ARBA" id="ARBA00023141"/>
    </source>
</evidence>
<dbReference type="OrthoDB" id="983542at2759"/>
<evidence type="ECO:0000256" key="7">
    <source>
        <dbReference type="ARBA" id="ARBA00047848"/>
    </source>
</evidence>
<keyword evidence="4" id="KW-0057">Aromatic amino acid biosynthesis</keyword>
<evidence type="ECO:0000256" key="6">
    <source>
        <dbReference type="ARBA" id="ARBA00023239"/>
    </source>
</evidence>
<dbReference type="InterPro" id="IPR002912">
    <property type="entry name" value="ACT_dom"/>
</dbReference>
<dbReference type="NCBIfam" id="NF008865">
    <property type="entry name" value="PRK11898.1"/>
    <property type="match status" value="1"/>
</dbReference>
<comment type="pathway">
    <text evidence="1">Amino-acid biosynthesis; L-phenylalanine biosynthesis; phenylpyruvate from prephenate: step 1/1.</text>
</comment>
<evidence type="ECO:0000313" key="11">
    <source>
        <dbReference type="Proteomes" id="UP000319663"/>
    </source>
</evidence>
<dbReference type="STRING" id="5098.A0A507R1R6"/>
<dbReference type="FunFam" id="3.40.190.10:FF:000228">
    <property type="entry name" value="Chorismate mutase/prephenate dehydratase"/>
    <property type="match status" value="1"/>
</dbReference>
<dbReference type="SUPFAM" id="SSF55021">
    <property type="entry name" value="ACT-like"/>
    <property type="match status" value="1"/>
</dbReference>
<gene>
    <name evidence="10" type="primary">PHA2</name>
    <name evidence="10" type="ORF">MPDQ_005088</name>
</gene>
<keyword evidence="6" id="KW-0456">Lyase</keyword>
<dbReference type="PANTHER" id="PTHR21022">
    <property type="entry name" value="PREPHENATE DEHYDRATASE P PROTEIN"/>
    <property type="match status" value="1"/>
</dbReference>
<feature type="domain" description="ACT" evidence="9">
    <location>
        <begin position="221"/>
        <end position="301"/>
    </location>
</feature>
<dbReference type="EC" id="4.2.1.51" evidence="2"/>
<dbReference type="AlphaFoldDB" id="A0A507R1R6"/>
<dbReference type="Proteomes" id="UP000319663">
    <property type="component" value="Unassembled WGS sequence"/>
</dbReference>